<reference evidence="11" key="1">
    <citation type="submission" date="2019-03" db="EMBL/GenBank/DDBJ databases">
        <authorList>
            <person name="Mank J."/>
            <person name="Almeida P."/>
        </authorList>
    </citation>
    <scope>NUCLEOTIDE SEQUENCE</scope>
    <source>
        <strain evidence="11">78183</strain>
    </source>
</reference>
<feature type="transmembrane region" description="Helical" evidence="10">
    <location>
        <begin position="230"/>
        <end position="255"/>
    </location>
</feature>
<dbReference type="GO" id="GO:0005789">
    <property type="term" value="C:endoplasmic reticulum membrane"/>
    <property type="evidence" value="ECO:0007669"/>
    <property type="project" value="UniProtKB-SubCell"/>
</dbReference>
<keyword evidence="4 10" id="KW-0328">Glycosyltransferase</keyword>
<evidence type="ECO:0000256" key="8">
    <source>
        <dbReference type="ARBA" id="ARBA00022989"/>
    </source>
</evidence>
<keyword evidence="9 10" id="KW-0472">Membrane</keyword>
<evidence type="ECO:0000256" key="1">
    <source>
        <dbReference type="ARBA" id="ARBA00004477"/>
    </source>
</evidence>
<evidence type="ECO:0000256" key="6">
    <source>
        <dbReference type="ARBA" id="ARBA00022692"/>
    </source>
</evidence>
<comment type="caution">
    <text evidence="10">Lacks conserved residue(s) required for the propagation of feature annotation.</text>
</comment>
<evidence type="ECO:0000256" key="7">
    <source>
        <dbReference type="ARBA" id="ARBA00022824"/>
    </source>
</evidence>
<evidence type="ECO:0000256" key="9">
    <source>
        <dbReference type="ARBA" id="ARBA00023136"/>
    </source>
</evidence>
<keyword evidence="8 10" id="KW-1133">Transmembrane helix</keyword>
<gene>
    <name evidence="11" type="ORF">SVIM_LOCUS47774</name>
</gene>
<sequence length="482" mass="55020">MAGTNCSIHNEQGYLHENRTCFSFSFIVNIYKSKPNPSNRKKYSCSHLLVPLSIISHSSSRTLCSSSIVTTDPQKPIVKISRSSLTRTHQQPQTHHLISIPQKWKRKQKKKVKKCMSETESNDLDDIPCLFFSKRNNGIFSLLLRVAVSLHSYSGAGTLSKLGDFEAQSQWMEITTNSPIKYWYFNTTNNKLSYRGLDYPPLTATRATSWSFYQAFRPKFSFALYFSKLLMRWTVLSSDLLIFSPAVLYFILVCYGGNRSGGIRYNCISLGLTLGAVAAKKYYAPAFFSHLFSSCLRCKNPPLEVLKLGSADRGTFAIVWWPYLHSRDAFFVVLSWLAPFERGIYEDYVANFWCIHEKSILLPLLLPATLLAMELPGVLSMLSMLSVLFSMYPLLCCDKLASFFALHLVENSMSMITISIVISYLCSLVCSSYYILNPTPRELSFPFQCNDHEFLPLSFLTNAKQWMFPRESTSRDKEKKLI</sequence>
<evidence type="ECO:0000256" key="5">
    <source>
        <dbReference type="ARBA" id="ARBA00022679"/>
    </source>
</evidence>
<comment type="pathway">
    <text evidence="2 10">Protein modification; protein glycosylation.</text>
</comment>
<comment type="similarity">
    <text evidence="3 10">Belongs to the ALG6/ALG8 glucosyltransferase family.</text>
</comment>
<comment type="subcellular location">
    <subcellularLocation>
        <location evidence="1 10">Endoplasmic reticulum membrane</location>
        <topology evidence="1 10">Multi-pass membrane protein</topology>
    </subcellularLocation>
</comment>
<accession>A0A6N2KAR8</accession>
<proteinExistence type="inferred from homology"/>
<organism evidence="11">
    <name type="scientific">Salix viminalis</name>
    <name type="common">Common osier</name>
    <name type="synonym">Basket willow</name>
    <dbReference type="NCBI Taxonomy" id="40686"/>
    <lineage>
        <taxon>Eukaryota</taxon>
        <taxon>Viridiplantae</taxon>
        <taxon>Streptophyta</taxon>
        <taxon>Embryophyta</taxon>
        <taxon>Tracheophyta</taxon>
        <taxon>Spermatophyta</taxon>
        <taxon>Magnoliopsida</taxon>
        <taxon>eudicotyledons</taxon>
        <taxon>Gunneridae</taxon>
        <taxon>Pentapetalae</taxon>
        <taxon>rosids</taxon>
        <taxon>fabids</taxon>
        <taxon>Malpighiales</taxon>
        <taxon>Salicaceae</taxon>
        <taxon>Saliceae</taxon>
        <taxon>Salix</taxon>
    </lineage>
</organism>
<evidence type="ECO:0000256" key="3">
    <source>
        <dbReference type="ARBA" id="ARBA00008715"/>
    </source>
</evidence>
<evidence type="ECO:0000256" key="4">
    <source>
        <dbReference type="ARBA" id="ARBA00022676"/>
    </source>
</evidence>
<evidence type="ECO:0000313" key="11">
    <source>
        <dbReference type="EMBL" id="VFU24587.1"/>
    </source>
</evidence>
<dbReference type="EC" id="2.4.1.-" evidence="10"/>
<evidence type="ECO:0000256" key="10">
    <source>
        <dbReference type="RuleBase" id="RU363110"/>
    </source>
</evidence>
<dbReference type="Pfam" id="PF03155">
    <property type="entry name" value="Alg6_Alg8"/>
    <property type="match status" value="2"/>
</dbReference>
<dbReference type="AlphaFoldDB" id="A0A6N2KAR8"/>
<name>A0A6N2KAR8_SALVM</name>
<keyword evidence="5 10" id="KW-0808">Transferase</keyword>
<dbReference type="EMBL" id="CAADRP010000180">
    <property type="protein sequence ID" value="VFU24587.1"/>
    <property type="molecule type" value="Genomic_DNA"/>
</dbReference>
<evidence type="ECO:0000256" key="2">
    <source>
        <dbReference type="ARBA" id="ARBA00004922"/>
    </source>
</evidence>
<feature type="transmembrane region" description="Helical" evidence="10">
    <location>
        <begin position="415"/>
        <end position="436"/>
    </location>
</feature>
<dbReference type="PANTHER" id="PTHR12413:SF1">
    <property type="entry name" value="DOLICHYL PYROPHOSPHATE MAN9GLCNAC2 ALPHA-1,3-GLUCOSYLTRANSFERASE"/>
    <property type="match status" value="1"/>
</dbReference>
<dbReference type="InterPro" id="IPR004856">
    <property type="entry name" value="Glyco_trans_ALG6/ALG8"/>
</dbReference>
<keyword evidence="6 10" id="KW-0812">Transmembrane</keyword>
<dbReference type="PANTHER" id="PTHR12413">
    <property type="entry name" value="DOLICHYL GLYCOSYLTRANSFERASE"/>
    <property type="match status" value="1"/>
</dbReference>
<protein>
    <recommendedName>
        <fullName evidence="10">Alpha-1,3-glucosyltransferase</fullName>
        <ecNumber evidence="10">2.4.1.-</ecNumber>
    </recommendedName>
</protein>
<dbReference type="GO" id="GO:0042281">
    <property type="term" value="F:dolichyl pyrophosphate Man9GlcNAc2 alpha-1,3-glucosyltransferase activity"/>
    <property type="evidence" value="ECO:0007669"/>
    <property type="project" value="TreeGrafter"/>
</dbReference>
<keyword evidence="7 10" id="KW-0256">Endoplasmic reticulum</keyword>
<dbReference type="UniPathway" id="UPA00378"/>